<feature type="compositionally biased region" description="Pro residues" evidence="1">
    <location>
        <begin position="12"/>
        <end position="25"/>
    </location>
</feature>
<gene>
    <name evidence="3" type="ORF">TSPGSL018_20300</name>
    <name evidence="2" type="ORF">TSPGSL018_31505</name>
</gene>
<name>A0A061QLX4_9CHLO</name>
<sequence length="35" mass="3356">PQSAPVHHSVPGSPPESQAPPPGPSAAPREGSSSA</sequence>
<dbReference type="AlphaFoldDB" id="A0A061QLX4"/>
<reference evidence="2" key="1">
    <citation type="submission" date="2014-05" db="EMBL/GenBank/DDBJ databases">
        <title>The transcriptome of the halophilic microalga Tetraselmis sp. GSL018 isolated from the Great Salt Lake, Utah.</title>
        <authorList>
            <person name="Jinkerson R.E."/>
            <person name="D'Adamo S."/>
            <person name="Posewitz M.C."/>
        </authorList>
    </citation>
    <scope>NUCLEOTIDE SEQUENCE</scope>
    <source>
        <strain evidence="2">GSL018</strain>
    </source>
</reference>
<dbReference type="EMBL" id="GBEZ01027987">
    <property type="protein sequence ID" value="JAC59391.1"/>
    <property type="molecule type" value="Transcribed_RNA"/>
</dbReference>
<feature type="non-terminal residue" evidence="2">
    <location>
        <position position="1"/>
    </location>
</feature>
<evidence type="ECO:0000256" key="1">
    <source>
        <dbReference type="SAM" id="MobiDB-lite"/>
    </source>
</evidence>
<feature type="region of interest" description="Disordered" evidence="1">
    <location>
        <begin position="1"/>
        <end position="35"/>
    </location>
</feature>
<evidence type="ECO:0000313" key="3">
    <source>
        <dbReference type="EMBL" id="JAC63579.1"/>
    </source>
</evidence>
<feature type="compositionally biased region" description="Low complexity" evidence="1">
    <location>
        <begin position="26"/>
        <end position="35"/>
    </location>
</feature>
<organism evidence="2">
    <name type="scientific">Tetraselmis sp. GSL018</name>
    <dbReference type="NCBI Taxonomy" id="582737"/>
    <lineage>
        <taxon>Eukaryota</taxon>
        <taxon>Viridiplantae</taxon>
        <taxon>Chlorophyta</taxon>
        <taxon>core chlorophytes</taxon>
        <taxon>Chlorodendrophyceae</taxon>
        <taxon>Chlorodendrales</taxon>
        <taxon>Chlorodendraceae</taxon>
        <taxon>Tetraselmis</taxon>
    </lineage>
</organism>
<protein>
    <submittedName>
        <fullName evidence="2">Uncharacterized protein</fullName>
    </submittedName>
</protein>
<proteinExistence type="predicted"/>
<dbReference type="EMBL" id="GBEZ01023299">
    <property type="protein sequence ID" value="JAC63579.1"/>
    <property type="molecule type" value="Transcribed_RNA"/>
</dbReference>
<evidence type="ECO:0000313" key="2">
    <source>
        <dbReference type="EMBL" id="JAC59391.1"/>
    </source>
</evidence>
<accession>A0A061QLX4</accession>